<protein>
    <submittedName>
        <fullName evidence="1">Uncharacterized protein</fullName>
    </submittedName>
</protein>
<dbReference type="EMBL" id="LAZR01000365">
    <property type="protein sequence ID" value="KKN72269.1"/>
    <property type="molecule type" value="Genomic_DNA"/>
</dbReference>
<gene>
    <name evidence="1" type="ORF">LCGC14_0412200</name>
</gene>
<comment type="caution">
    <text evidence="1">The sequence shown here is derived from an EMBL/GenBank/DDBJ whole genome shotgun (WGS) entry which is preliminary data.</text>
</comment>
<reference evidence="1" key="1">
    <citation type="journal article" date="2015" name="Nature">
        <title>Complex archaea that bridge the gap between prokaryotes and eukaryotes.</title>
        <authorList>
            <person name="Spang A."/>
            <person name="Saw J.H."/>
            <person name="Jorgensen S.L."/>
            <person name="Zaremba-Niedzwiedzka K."/>
            <person name="Martijn J."/>
            <person name="Lind A.E."/>
            <person name="van Eijk R."/>
            <person name="Schleper C."/>
            <person name="Guy L."/>
            <person name="Ettema T.J."/>
        </authorList>
    </citation>
    <scope>NUCLEOTIDE SEQUENCE</scope>
</reference>
<evidence type="ECO:0000313" key="1">
    <source>
        <dbReference type="EMBL" id="KKN72269.1"/>
    </source>
</evidence>
<proteinExistence type="predicted"/>
<name>A0A0F9SZA4_9ZZZZ</name>
<dbReference type="AlphaFoldDB" id="A0A0F9SZA4"/>
<organism evidence="1">
    <name type="scientific">marine sediment metagenome</name>
    <dbReference type="NCBI Taxonomy" id="412755"/>
    <lineage>
        <taxon>unclassified sequences</taxon>
        <taxon>metagenomes</taxon>
        <taxon>ecological metagenomes</taxon>
    </lineage>
</organism>
<accession>A0A0F9SZA4</accession>
<sequence length="63" mass="7036">MTGTSPEPLGHYRLISDEDFTALVKLLSDLRRYAPTRNLDHTRVNDALAILRRLTSQPVGGES</sequence>